<dbReference type="EMBL" id="MN740595">
    <property type="protein sequence ID" value="QHS78192.1"/>
    <property type="molecule type" value="Genomic_DNA"/>
</dbReference>
<organism evidence="1">
    <name type="scientific">viral metagenome</name>
    <dbReference type="NCBI Taxonomy" id="1070528"/>
    <lineage>
        <taxon>unclassified sequences</taxon>
        <taxon>metagenomes</taxon>
        <taxon>organismal metagenomes</taxon>
    </lineage>
</organism>
<evidence type="ECO:0000313" key="1">
    <source>
        <dbReference type="EMBL" id="QHS78192.1"/>
    </source>
</evidence>
<sequence>MSKESFENNLDHMYDLYQNEYLKSIDLTEIACIHSNIECFKYFYRNRYPFNKERCERALYILYIDPNEFKFKHIHYEFLEYVKNL</sequence>
<name>A0A6C0AES5_9ZZZZ</name>
<accession>A0A6C0AES5</accession>
<protein>
    <submittedName>
        <fullName evidence="1">Uncharacterized protein</fullName>
    </submittedName>
</protein>
<proteinExistence type="predicted"/>
<dbReference type="AlphaFoldDB" id="A0A6C0AES5"/>
<reference evidence="1" key="1">
    <citation type="journal article" date="2020" name="Nature">
        <title>Giant virus diversity and host interactions through global metagenomics.</title>
        <authorList>
            <person name="Schulz F."/>
            <person name="Roux S."/>
            <person name="Paez-Espino D."/>
            <person name="Jungbluth S."/>
            <person name="Walsh D.A."/>
            <person name="Denef V.J."/>
            <person name="McMahon K.D."/>
            <person name="Konstantinidis K.T."/>
            <person name="Eloe-Fadrosh E.A."/>
            <person name="Kyrpides N.C."/>
            <person name="Woyke T."/>
        </authorList>
    </citation>
    <scope>NUCLEOTIDE SEQUENCE</scope>
    <source>
        <strain evidence="1">GVMAG-S-1021933-23</strain>
    </source>
</reference>